<evidence type="ECO:0000313" key="1">
    <source>
        <dbReference type="EMBL" id="PWJ87960.1"/>
    </source>
</evidence>
<accession>A0A8E3B233</accession>
<dbReference type="Proteomes" id="UP000245631">
    <property type="component" value="Unassembled WGS sequence"/>
</dbReference>
<proteinExistence type="predicted"/>
<gene>
    <name evidence="1" type="ORF">C8D77_11349</name>
</gene>
<sequence length="69" mass="7657">MMNIELEASHALVVRLADLQTRMRKARITAAEMKTFQKVASIMDDGHGQIDGDDLIAASFLVDPNQQQT</sequence>
<evidence type="ECO:0000313" key="2">
    <source>
        <dbReference type="Proteomes" id="UP000245631"/>
    </source>
</evidence>
<name>A0A8E3B233_RHILI</name>
<dbReference type="AlphaFoldDB" id="A0A8E3B233"/>
<reference evidence="1 2" key="1">
    <citation type="submission" date="2018-05" db="EMBL/GenBank/DDBJ databases">
        <title>Genomic Encyclopedia of Type Strains, Phase IV (KMG-IV): sequencing the most valuable type-strain genomes for metagenomic binning, comparative biology and taxonomic classification.</title>
        <authorList>
            <person name="Goeker M."/>
        </authorList>
    </citation>
    <scope>NUCLEOTIDE SEQUENCE [LARGE SCALE GENOMIC DNA]</scope>
    <source>
        <strain evidence="1 2">DSM 2626</strain>
    </source>
</reference>
<protein>
    <submittedName>
        <fullName evidence="1">Uncharacterized protein</fullName>
    </submittedName>
</protein>
<dbReference type="RefSeq" id="WP_164548593.1">
    <property type="nucleotide sequence ID" value="NZ_QGGH01000013.1"/>
</dbReference>
<organism evidence="1 2">
    <name type="scientific">Rhizobium loti</name>
    <name type="common">Mesorhizobium loti</name>
    <dbReference type="NCBI Taxonomy" id="381"/>
    <lineage>
        <taxon>Bacteria</taxon>
        <taxon>Pseudomonadati</taxon>
        <taxon>Pseudomonadota</taxon>
        <taxon>Alphaproteobacteria</taxon>
        <taxon>Hyphomicrobiales</taxon>
        <taxon>Phyllobacteriaceae</taxon>
        <taxon>Mesorhizobium</taxon>
    </lineage>
</organism>
<dbReference type="EMBL" id="QGGH01000013">
    <property type="protein sequence ID" value="PWJ87960.1"/>
    <property type="molecule type" value="Genomic_DNA"/>
</dbReference>
<comment type="caution">
    <text evidence="1">The sequence shown here is derived from an EMBL/GenBank/DDBJ whole genome shotgun (WGS) entry which is preliminary data.</text>
</comment>
<dbReference type="GeneID" id="61055161"/>